<dbReference type="Pfam" id="PF02765">
    <property type="entry name" value="POT1"/>
    <property type="match status" value="1"/>
</dbReference>
<reference evidence="3" key="1">
    <citation type="journal article" date="2022" name="bioRxiv">
        <title>Deciphering the potential niche of two novel black yeast fungi from a biological soil crust based on their genomes, phenotypes, and melanin regulation.</title>
        <authorList>
            <consortium name="DOE Joint Genome Institute"/>
            <person name="Carr E.C."/>
            <person name="Barton Q."/>
            <person name="Grambo S."/>
            <person name="Sullivan M."/>
            <person name="Renfro C.M."/>
            <person name="Kuo A."/>
            <person name="Pangilinan J."/>
            <person name="Lipzen A."/>
            <person name="Keymanesh K."/>
            <person name="Savage E."/>
            <person name="Barry K."/>
            <person name="Grigoriev I.V."/>
            <person name="Riekhof W.R."/>
            <person name="Harris S.S."/>
        </authorList>
    </citation>
    <scope>NUCLEOTIDE SEQUENCE</scope>
    <source>
        <strain evidence="3">JF 03-4F</strain>
    </source>
</reference>
<feature type="region of interest" description="Disordered" evidence="1">
    <location>
        <begin position="576"/>
        <end position="603"/>
    </location>
</feature>
<sequence length="1449" mass="157537">MTSAPKPDETPLQFEAADRISIADISPSLTNTSSHILANVALVWPYSSSTGTLALLLADPDIWARKSKGQVKVIFRDGSAREVAKTKVGIGDEVRLRLVGCEWEETGETISTPGKKIDWDLRYRNRVVLRVSREDNQIAGVDYTSVDTEQPPTNGVFGALRSAQDVRPQLNGVVHHEPSTIRVPLLTPSKSARNPSGGSFFDVPQDPSAEDDGYVHGRGRKRTKFARHSGAWSLVDAEDEPTPQDPVAEAGPNGASTPVDQPSERQVTDLSSDPVEQEQEASQHVAPDASAAERSAIDRQGSATQESAEDAYHTAQAHDTEAGTRTEKQNTTPDPIVVGDNLSVSTENEDIQEHRAEEELLVDESGRTKEHFGAEGGHAAEDHPQQDILYHSEAEPSLPPRTPVTVSLVEEQEVDDSGLSHLTEPPDQMLEAPPAIMGPPQTPLRLGMLRTQSAGNVSEYSEPASDATTTPRLHPLASPGLPLVSPLVQRSGVDVGYFPLYQDDASQLDASGAGRDADIIGVRRDIFEHGASEVIRNAGLNIRMEDEEVTPQTATAHISSPSDESVVFVQETTAETPISPQADAQASMEDNSPDSSHAQQPVPVQEPDIQPTARLDDQQYESTITEQWLSSTELAIDRELYEREELPHLNIAAQAAEAVEIEDDDLYGPPPESASNLASPMVQDMQPQLPISPLDVVEQFLQIASTEEFASDPAAHVVEDQNEQPQDRPPASDGPDTNWQEKITVGAVECNSPGTYPAPPFPFQQKWHKPKTSRTSSRRSSAIYTPIPSLDGNVDEERETFPAAEESISELIEEELLPAVESRPTLQSADADSPMQDVDTTGEDVVHGDMKETEEIRSIEERPEQAEPHFAAVDVDMLEAEDAAHEVVLVDTTEIEAIAIAEERQAISSQDDLIHVVPTPHSPHLTDTAAIQLPTPDDTQDEQYPRDRDQDHEPVQEQGAVSPGLPSPLPTQRDAAAVEVEEVAQVHAEAEVATPVTATTHIQVHPETSAARRTSQRLSSRRSIMSNNISSPYFTPRKAPRAASSSPTRKENINPSTPRLSSPIPSPSRGGTKSPLPLQPIEEQEYGTILAGQRGVTDTSNVPLKREGSGITTPLAYHPYLESLHEHFGQLVDVIGVSVEHSSGPERSKLGPKDYFTSLRLADSSVQSAFTVQIFRPSKSALPVAQRGDAVLLRNFKVQTLNRTFMLVSNEASSWAVFQPDANASSSWSKVVVAGPPVEYGHGETDTVSSLLSWWAAEGEKHSGPSDVENALDETHMVNGVSNSPSPKRKPTPRTRRKANIADNVGDENEQVIEDDDVEMTTQPVTETNDLESPMTKPPPSIRRRDNMTDNFGNDGGMSDVLEEDEPEAGETNPPAPTISDRRGSTISIASSAVKLAGKASTPRRSARHRRSQSVVHELRDGTKYVDDDRRRSGSVVHELRDGATYVDE</sequence>
<dbReference type="EMBL" id="MU404352">
    <property type="protein sequence ID" value="KAI1615492.1"/>
    <property type="molecule type" value="Genomic_DNA"/>
</dbReference>
<dbReference type="Proteomes" id="UP001203852">
    <property type="component" value="Unassembled WGS sequence"/>
</dbReference>
<evidence type="ECO:0000259" key="2">
    <source>
        <dbReference type="SMART" id="SM00976"/>
    </source>
</evidence>
<gene>
    <name evidence="3" type="ORF">EDD36DRAFT_190204</name>
</gene>
<feature type="compositionally biased region" description="Low complexity" evidence="1">
    <location>
        <begin position="1008"/>
        <end position="1031"/>
    </location>
</feature>
<feature type="compositionally biased region" description="Basic and acidic residues" evidence="1">
    <location>
        <begin position="351"/>
        <end position="394"/>
    </location>
</feature>
<proteinExistence type="predicted"/>
<feature type="compositionally biased region" description="Basic residues" evidence="1">
    <location>
        <begin position="217"/>
        <end position="227"/>
    </location>
</feature>
<organism evidence="3 4">
    <name type="scientific">Exophiala viscosa</name>
    <dbReference type="NCBI Taxonomy" id="2486360"/>
    <lineage>
        <taxon>Eukaryota</taxon>
        <taxon>Fungi</taxon>
        <taxon>Dikarya</taxon>
        <taxon>Ascomycota</taxon>
        <taxon>Pezizomycotina</taxon>
        <taxon>Eurotiomycetes</taxon>
        <taxon>Chaetothyriomycetidae</taxon>
        <taxon>Chaetothyriales</taxon>
        <taxon>Herpotrichiellaceae</taxon>
        <taxon>Exophiala</taxon>
    </lineage>
</organism>
<comment type="caution">
    <text evidence="3">The sequence shown here is derived from an EMBL/GenBank/DDBJ whole genome shotgun (WGS) entry which is preliminary data.</text>
</comment>
<accession>A0AAN6E1F7</accession>
<dbReference type="GO" id="GO:0003677">
    <property type="term" value="F:DNA binding"/>
    <property type="evidence" value="ECO:0007669"/>
    <property type="project" value="InterPro"/>
</dbReference>
<feature type="compositionally biased region" description="Basic and acidic residues" evidence="1">
    <location>
        <begin position="1417"/>
        <end position="1434"/>
    </location>
</feature>
<feature type="region of interest" description="Disordered" evidence="1">
    <location>
        <begin position="1277"/>
        <end position="1434"/>
    </location>
</feature>
<feature type="region of interest" description="Disordered" evidence="1">
    <location>
        <begin position="989"/>
        <end position="1078"/>
    </location>
</feature>
<feature type="region of interest" description="Disordered" evidence="1">
    <location>
        <begin position="918"/>
        <end position="972"/>
    </location>
</feature>
<feature type="compositionally biased region" description="Polar residues" evidence="1">
    <location>
        <begin position="188"/>
        <end position="197"/>
    </location>
</feature>
<dbReference type="InterPro" id="IPR011564">
    <property type="entry name" value="Telomer_end-bd_POT1/Cdc13"/>
</dbReference>
<dbReference type="GO" id="GO:0000723">
    <property type="term" value="P:telomere maintenance"/>
    <property type="evidence" value="ECO:0007669"/>
    <property type="project" value="InterPro"/>
</dbReference>
<dbReference type="GO" id="GO:0000781">
    <property type="term" value="C:chromosome, telomeric region"/>
    <property type="evidence" value="ECO:0007669"/>
    <property type="project" value="InterPro"/>
</dbReference>
<feature type="compositionally biased region" description="Basic and acidic residues" evidence="1">
    <location>
        <begin position="943"/>
        <end position="955"/>
    </location>
</feature>
<dbReference type="SMART" id="SM00976">
    <property type="entry name" value="Telo_bind"/>
    <property type="match status" value="1"/>
</dbReference>
<feature type="region of interest" description="Disordered" evidence="1">
    <location>
        <begin position="711"/>
        <end position="806"/>
    </location>
</feature>
<evidence type="ECO:0000313" key="4">
    <source>
        <dbReference type="Proteomes" id="UP001203852"/>
    </source>
</evidence>
<dbReference type="InterPro" id="IPR012340">
    <property type="entry name" value="NA-bd_OB-fold"/>
</dbReference>
<dbReference type="Gene3D" id="2.40.50.140">
    <property type="entry name" value="Nucleic acid-binding proteins"/>
    <property type="match status" value="1"/>
</dbReference>
<feature type="compositionally biased region" description="Polar residues" evidence="1">
    <location>
        <begin position="576"/>
        <end position="599"/>
    </location>
</feature>
<dbReference type="SUPFAM" id="SSF50249">
    <property type="entry name" value="Nucleic acid-binding proteins"/>
    <property type="match status" value="1"/>
</dbReference>
<name>A0AAN6E1F7_9EURO</name>
<evidence type="ECO:0000256" key="1">
    <source>
        <dbReference type="SAM" id="MobiDB-lite"/>
    </source>
</evidence>
<feature type="compositionally biased region" description="Basic residues" evidence="1">
    <location>
        <begin position="1287"/>
        <end position="1299"/>
    </location>
</feature>
<feature type="compositionally biased region" description="Basic and acidic residues" evidence="1">
    <location>
        <begin position="310"/>
        <end position="328"/>
    </location>
</feature>
<dbReference type="CDD" id="cd04497">
    <property type="entry name" value="hPOT1_OB1_like"/>
    <property type="match status" value="1"/>
</dbReference>
<evidence type="ECO:0000313" key="3">
    <source>
        <dbReference type="EMBL" id="KAI1615492.1"/>
    </source>
</evidence>
<protein>
    <recommendedName>
        <fullName evidence="2">Telomeric single stranded DNA binding POT1/Cdc13 domain-containing protein</fullName>
    </recommendedName>
</protein>
<keyword evidence="4" id="KW-1185">Reference proteome</keyword>
<feature type="region of interest" description="Disordered" evidence="1">
    <location>
        <begin position="186"/>
        <end position="435"/>
    </location>
</feature>
<feature type="domain" description="Telomeric single stranded DNA binding POT1/Cdc13" evidence="2">
    <location>
        <begin position="1118"/>
        <end position="1256"/>
    </location>
</feature>
<feature type="compositionally biased region" description="Acidic residues" evidence="1">
    <location>
        <begin position="1305"/>
        <end position="1319"/>
    </location>
</feature>
<feature type="compositionally biased region" description="Low complexity" evidence="1">
    <location>
        <begin position="989"/>
        <end position="1000"/>
    </location>
</feature>